<keyword evidence="2 7" id="KW-0493">Microtubule</keyword>
<accession>A0A0C3T7V2</accession>
<comment type="similarity">
    <text evidence="6 7">Belongs to the TRAFAC class myosin-kinesin ATPase superfamily. Kinesin family.</text>
</comment>
<evidence type="ECO:0000256" key="5">
    <source>
        <dbReference type="ARBA" id="ARBA00023175"/>
    </source>
</evidence>
<dbReference type="PROSITE" id="PS50067">
    <property type="entry name" value="KINESIN_MOTOR_2"/>
    <property type="match status" value="1"/>
</dbReference>
<dbReference type="SUPFAM" id="SSF52540">
    <property type="entry name" value="P-loop containing nucleoside triphosphate hydrolases"/>
    <property type="match status" value="1"/>
</dbReference>
<dbReference type="PaxDb" id="55529-EKX39990"/>
<feature type="binding site" evidence="6">
    <location>
        <begin position="52"/>
        <end position="59"/>
    </location>
    <ligand>
        <name>ATP</name>
        <dbReference type="ChEBI" id="CHEBI:30616"/>
    </ligand>
</feature>
<keyword evidence="3 6" id="KW-0547">Nucleotide-binding</keyword>
<evidence type="ECO:0000313" key="10">
    <source>
        <dbReference type="Proteomes" id="UP000011087"/>
    </source>
</evidence>
<evidence type="ECO:0000256" key="2">
    <source>
        <dbReference type="ARBA" id="ARBA00022701"/>
    </source>
</evidence>
<dbReference type="SMART" id="SM00129">
    <property type="entry name" value="KISc"/>
    <property type="match status" value="1"/>
</dbReference>
<evidence type="ECO:0000256" key="1">
    <source>
        <dbReference type="ARBA" id="ARBA00004229"/>
    </source>
</evidence>
<dbReference type="OMA" id="DMAKSEN"/>
<dbReference type="STRING" id="905079.L1IVX0"/>
<dbReference type="PRINTS" id="PR00380">
    <property type="entry name" value="KINESINHEAVY"/>
</dbReference>
<dbReference type="Pfam" id="PF00225">
    <property type="entry name" value="Kinesin"/>
    <property type="match status" value="1"/>
</dbReference>
<dbReference type="InterPro" id="IPR027640">
    <property type="entry name" value="Kinesin-like_fam"/>
</dbReference>
<name>A0A0C3T7V2_GUITC</name>
<dbReference type="InterPro" id="IPR036961">
    <property type="entry name" value="Kinesin_motor_dom_sf"/>
</dbReference>
<reference evidence="9" key="3">
    <citation type="submission" date="2015-06" db="UniProtKB">
        <authorList>
            <consortium name="EnsemblProtists"/>
        </authorList>
    </citation>
    <scope>IDENTIFICATION</scope>
</reference>
<comment type="subcellular location">
    <subcellularLocation>
        <location evidence="1">Plastid</location>
        <location evidence="1">Chloroplast</location>
    </subcellularLocation>
</comment>
<dbReference type="OrthoDB" id="123929at2759"/>
<proteinExistence type="inferred from homology"/>
<evidence type="ECO:0000256" key="7">
    <source>
        <dbReference type="RuleBase" id="RU000394"/>
    </source>
</evidence>
<dbReference type="Proteomes" id="UP000011087">
    <property type="component" value="Unassembled WGS sequence"/>
</dbReference>
<dbReference type="InterPro" id="IPR027417">
    <property type="entry name" value="P-loop_NTPase"/>
</dbReference>
<evidence type="ECO:0000256" key="3">
    <source>
        <dbReference type="ARBA" id="ARBA00022741"/>
    </source>
</evidence>
<dbReference type="InterPro" id="IPR001752">
    <property type="entry name" value="Kinesin_motor_dom"/>
</dbReference>
<protein>
    <recommendedName>
        <fullName evidence="7">Kinesin-like protein</fullName>
    </recommendedName>
</protein>
<keyword evidence="5 6" id="KW-0505">Motor protein</keyword>
<evidence type="ECO:0000256" key="4">
    <source>
        <dbReference type="ARBA" id="ARBA00022840"/>
    </source>
</evidence>
<feature type="domain" description="Kinesin motor" evidence="8">
    <location>
        <begin position="1"/>
        <end position="311"/>
    </location>
</feature>
<sequence>MQANGGVGDQDKYRFTRVFGPGTPQESLYEETALPMVKGLFDGQNGLIFAYGPTNSGKTFTIQGDKGEKAGILPRSLSTVFNEVDERNANSQEDWTVWVTFMEIYNENVYDLLDVPPDKTKNEPRKVCKLKEHNGQVHIKGLRELQVRNLEEAKQVLRYGARHRQVAETMMNDVSSRSHSVFNIKLVPNRGSETDPTEPSQVYSKLAIVDLAGSERALKTKATGERLKEASNINVSLMNLGRCLEALRWNQINPNRVAHVVPFRHSKLTRIFQDHFLNASKMVMIVAANPNPSDFDEARQALTYGAIAKEI</sequence>
<evidence type="ECO:0000256" key="6">
    <source>
        <dbReference type="PROSITE-ProRule" id="PRU00283"/>
    </source>
</evidence>
<dbReference type="PANTHER" id="PTHR24115:SF1008">
    <property type="entry name" value="KINESIN-LIKE PROTEIN SUBITO"/>
    <property type="match status" value="1"/>
</dbReference>
<evidence type="ECO:0000313" key="9">
    <source>
        <dbReference type="EnsemblProtists" id="EKX39990"/>
    </source>
</evidence>
<dbReference type="Gene3D" id="3.40.850.10">
    <property type="entry name" value="Kinesin motor domain"/>
    <property type="match status" value="1"/>
</dbReference>
<dbReference type="PANTHER" id="PTHR24115">
    <property type="entry name" value="KINESIN-RELATED"/>
    <property type="match status" value="1"/>
</dbReference>
<dbReference type="PROSITE" id="PS00411">
    <property type="entry name" value="KINESIN_MOTOR_1"/>
    <property type="match status" value="1"/>
</dbReference>
<evidence type="ECO:0000259" key="8">
    <source>
        <dbReference type="PROSITE" id="PS50067"/>
    </source>
</evidence>
<organism evidence="9 10">
    <name type="scientific">Guillardia theta (strain CCMP2712)</name>
    <name type="common">Cryptophyte</name>
    <dbReference type="NCBI Taxonomy" id="905079"/>
    <lineage>
        <taxon>Eukaryota</taxon>
        <taxon>Cryptophyceae</taxon>
        <taxon>Pyrenomonadales</taxon>
        <taxon>Geminigeraceae</taxon>
        <taxon>Guillardia</taxon>
    </lineage>
</organism>
<keyword evidence="4 6" id="KW-0067">ATP-binding</keyword>
<reference evidence="10" key="1">
    <citation type="journal article" date="2012" name="Nature">
        <title>Algal genomes reveal evolutionary mosaicism and the fate of nucleomorphs.</title>
        <authorList>
            <consortium name="DOE Joint Genome Institute"/>
            <person name="Curtis B.A."/>
            <person name="Tanifuji G."/>
            <person name="Burki F."/>
            <person name="Gruber A."/>
            <person name="Irimia M."/>
            <person name="Maruyama S."/>
            <person name="Arias M.C."/>
            <person name="Ball S.G."/>
            <person name="Gile G.H."/>
            <person name="Hirakawa Y."/>
            <person name="Hopkins J.F."/>
            <person name="Kuo A."/>
            <person name="Rensing S.A."/>
            <person name="Schmutz J."/>
            <person name="Symeonidi A."/>
            <person name="Elias M."/>
            <person name="Eveleigh R.J."/>
            <person name="Herman E.K."/>
            <person name="Klute M.J."/>
            <person name="Nakayama T."/>
            <person name="Obornik M."/>
            <person name="Reyes-Prieto A."/>
            <person name="Armbrust E.V."/>
            <person name="Aves S.J."/>
            <person name="Beiko R.G."/>
            <person name="Coutinho P."/>
            <person name="Dacks J.B."/>
            <person name="Durnford D.G."/>
            <person name="Fast N.M."/>
            <person name="Green B.R."/>
            <person name="Grisdale C.J."/>
            <person name="Hempel F."/>
            <person name="Henrissat B."/>
            <person name="Hoppner M.P."/>
            <person name="Ishida K."/>
            <person name="Kim E."/>
            <person name="Koreny L."/>
            <person name="Kroth P.G."/>
            <person name="Liu Y."/>
            <person name="Malik S.B."/>
            <person name="Maier U.G."/>
            <person name="McRose D."/>
            <person name="Mock T."/>
            <person name="Neilson J.A."/>
            <person name="Onodera N.T."/>
            <person name="Poole A.M."/>
            <person name="Pritham E.J."/>
            <person name="Richards T.A."/>
            <person name="Rocap G."/>
            <person name="Roy S.W."/>
            <person name="Sarai C."/>
            <person name="Schaack S."/>
            <person name="Shirato S."/>
            <person name="Slamovits C.H."/>
            <person name="Spencer D.F."/>
            <person name="Suzuki S."/>
            <person name="Worden A.Z."/>
            <person name="Zauner S."/>
            <person name="Barry K."/>
            <person name="Bell C."/>
            <person name="Bharti A.K."/>
            <person name="Crow J.A."/>
            <person name="Grimwood J."/>
            <person name="Kramer R."/>
            <person name="Lindquist E."/>
            <person name="Lucas S."/>
            <person name="Salamov A."/>
            <person name="McFadden G.I."/>
            <person name="Lane C.E."/>
            <person name="Keeling P.J."/>
            <person name="Gray M.W."/>
            <person name="Grigoriev I.V."/>
            <person name="Archibald J.M."/>
        </authorList>
    </citation>
    <scope>NUCLEOTIDE SEQUENCE</scope>
    <source>
        <strain evidence="10">CCMP2712</strain>
    </source>
</reference>
<dbReference type="HOGENOM" id="CLU_001485_2_2_1"/>
<dbReference type="eggNOG" id="KOG0247">
    <property type="taxonomic scope" value="Eukaryota"/>
</dbReference>
<dbReference type="EnsemblProtists" id="EKX39990">
    <property type="protein sequence ID" value="EKX39990"/>
    <property type="gene ID" value="GUITHDRAFT_50888"/>
</dbReference>
<reference evidence="10" key="2">
    <citation type="submission" date="2012-11" db="EMBL/GenBank/DDBJ databases">
        <authorList>
            <person name="Kuo A."/>
            <person name="Curtis B.A."/>
            <person name="Tanifuji G."/>
            <person name="Burki F."/>
            <person name="Gruber A."/>
            <person name="Irimia M."/>
            <person name="Maruyama S."/>
            <person name="Arias M.C."/>
            <person name="Ball S.G."/>
            <person name="Gile G.H."/>
            <person name="Hirakawa Y."/>
            <person name="Hopkins J.F."/>
            <person name="Rensing S.A."/>
            <person name="Schmutz J."/>
            <person name="Symeonidi A."/>
            <person name="Elias M."/>
            <person name="Eveleigh R.J."/>
            <person name="Herman E.K."/>
            <person name="Klute M.J."/>
            <person name="Nakayama T."/>
            <person name="Obornik M."/>
            <person name="Reyes-Prieto A."/>
            <person name="Armbrust E.V."/>
            <person name="Aves S.J."/>
            <person name="Beiko R.G."/>
            <person name="Coutinho P."/>
            <person name="Dacks J.B."/>
            <person name="Durnford D.G."/>
            <person name="Fast N.M."/>
            <person name="Green B.R."/>
            <person name="Grisdale C."/>
            <person name="Hempe F."/>
            <person name="Henrissat B."/>
            <person name="Hoppner M.P."/>
            <person name="Ishida K.-I."/>
            <person name="Kim E."/>
            <person name="Koreny L."/>
            <person name="Kroth P.G."/>
            <person name="Liu Y."/>
            <person name="Malik S.-B."/>
            <person name="Maier U.G."/>
            <person name="McRose D."/>
            <person name="Mock T."/>
            <person name="Neilson J.A."/>
            <person name="Onodera N.T."/>
            <person name="Poole A.M."/>
            <person name="Pritham E.J."/>
            <person name="Richards T.A."/>
            <person name="Rocap G."/>
            <person name="Roy S.W."/>
            <person name="Sarai C."/>
            <person name="Schaack S."/>
            <person name="Shirato S."/>
            <person name="Slamovits C.H."/>
            <person name="Spencer D.F."/>
            <person name="Suzuki S."/>
            <person name="Worden A.Z."/>
            <person name="Zauner S."/>
            <person name="Barry K."/>
            <person name="Bell C."/>
            <person name="Bharti A.K."/>
            <person name="Crow J.A."/>
            <person name="Grimwood J."/>
            <person name="Kramer R."/>
            <person name="Lindquist E."/>
            <person name="Lucas S."/>
            <person name="Salamov A."/>
            <person name="McFadden G.I."/>
            <person name="Lane C.E."/>
            <person name="Keeling P.J."/>
            <person name="Gray M.W."/>
            <person name="Grigoriev I.V."/>
            <person name="Archibald J.M."/>
        </authorList>
    </citation>
    <scope>NUCLEOTIDE SEQUENCE</scope>
    <source>
        <strain evidence="10">CCMP2712</strain>
    </source>
</reference>
<dbReference type="InterPro" id="IPR019821">
    <property type="entry name" value="Kinesin_motor_CS"/>
</dbReference>
<keyword evidence="10" id="KW-1185">Reference proteome</keyword>